<dbReference type="GO" id="GO:0046872">
    <property type="term" value="F:metal ion binding"/>
    <property type="evidence" value="ECO:0007669"/>
    <property type="project" value="UniProtKB-KW"/>
</dbReference>
<evidence type="ECO:0000256" key="5">
    <source>
        <dbReference type="ARBA" id="ARBA00022734"/>
    </source>
</evidence>
<dbReference type="Proteomes" id="UP001516023">
    <property type="component" value="Unassembled WGS sequence"/>
</dbReference>
<keyword evidence="6" id="KW-0106">Calcium</keyword>
<comment type="caution">
    <text evidence="11">The sequence shown here is derived from an EMBL/GenBank/DDBJ whole genome shotgun (WGS) entry which is preliminary data.</text>
</comment>
<protein>
    <recommendedName>
        <fullName evidence="10">Fucolectin tachylectin-4 pentraxin-1 domain-containing protein</fullName>
    </recommendedName>
</protein>
<comment type="similarity">
    <text evidence="2">Belongs to the fucolectin family.</text>
</comment>
<evidence type="ECO:0000256" key="4">
    <source>
        <dbReference type="ARBA" id="ARBA00022723"/>
    </source>
</evidence>
<dbReference type="SMART" id="SM00607">
    <property type="entry name" value="FTP"/>
    <property type="match status" value="1"/>
</dbReference>
<gene>
    <name evidence="11" type="ORF">HJC23_007018</name>
</gene>
<evidence type="ECO:0000256" key="1">
    <source>
        <dbReference type="ARBA" id="ARBA00002219"/>
    </source>
</evidence>
<organism evidence="11 12">
    <name type="scientific">Cyclotella cryptica</name>
    <dbReference type="NCBI Taxonomy" id="29204"/>
    <lineage>
        <taxon>Eukaryota</taxon>
        <taxon>Sar</taxon>
        <taxon>Stramenopiles</taxon>
        <taxon>Ochrophyta</taxon>
        <taxon>Bacillariophyta</taxon>
        <taxon>Coscinodiscophyceae</taxon>
        <taxon>Thalassiosirophycidae</taxon>
        <taxon>Stephanodiscales</taxon>
        <taxon>Stephanodiscaceae</taxon>
        <taxon>Cyclotella</taxon>
    </lineage>
</organism>
<dbReference type="SUPFAM" id="SSF49785">
    <property type="entry name" value="Galactose-binding domain-like"/>
    <property type="match status" value="3"/>
</dbReference>
<feature type="compositionally biased region" description="Low complexity" evidence="8">
    <location>
        <begin position="966"/>
        <end position="984"/>
    </location>
</feature>
<evidence type="ECO:0000256" key="8">
    <source>
        <dbReference type="SAM" id="MobiDB-lite"/>
    </source>
</evidence>
<feature type="compositionally biased region" description="Low complexity" evidence="8">
    <location>
        <begin position="993"/>
        <end position="1002"/>
    </location>
</feature>
<evidence type="ECO:0000256" key="6">
    <source>
        <dbReference type="ARBA" id="ARBA00022837"/>
    </source>
</evidence>
<dbReference type="EMBL" id="JABMIG020000027">
    <property type="protein sequence ID" value="KAL3801408.1"/>
    <property type="molecule type" value="Genomic_DNA"/>
</dbReference>
<dbReference type="GO" id="GO:0042806">
    <property type="term" value="F:fucose binding"/>
    <property type="evidence" value="ECO:0007669"/>
    <property type="project" value="UniProtKB-ARBA"/>
</dbReference>
<feature type="signal peptide" evidence="9">
    <location>
        <begin position="1"/>
        <end position="31"/>
    </location>
</feature>
<feature type="compositionally biased region" description="Polar residues" evidence="8">
    <location>
        <begin position="521"/>
        <end position="533"/>
    </location>
</feature>
<evidence type="ECO:0000313" key="12">
    <source>
        <dbReference type="Proteomes" id="UP001516023"/>
    </source>
</evidence>
<dbReference type="Pfam" id="PF22633">
    <property type="entry name" value="F5_F8_type_C_2"/>
    <property type="match status" value="3"/>
</dbReference>
<dbReference type="InterPro" id="IPR051941">
    <property type="entry name" value="BG_Antigen-Binding_Lectin"/>
</dbReference>
<dbReference type="Gene3D" id="2.60.120.260">
    <property type="entry name" value="Galactose-binding domain-like"/>
    <property type="match status" value="3"/>
</dbReference>
<keyword evidence="4" id="KW-0479">Metal-binding</keyword>
<dbReference type="Gene3D" id="2.60.40.10">
    <property type="entry name" value="Immunoglobulins"/>
    <property type="match status" value="1"/>
</dbReference>
<evidence type="ECO:0000256" key="7">
    <source>
        <dbReference type="ARBA" id="ARBA00023157"/>
    </source>
</evidence>
<accession>A0ABD3QLZ3</accession>
<dbReference type="InterPro" id="IPR008979">
    <property type="entry name" value="Galactose-bd-like_sf"/>
</dbReference>
<keyword evidence="9" id="KW-0732">Signal</keyword>
<feature type="domain" description="Fucolectin tachylectin-4 pentraxin-1" evidence="10">
    <location>
        <begin position="60"/>
        <end position="188"/>
    </location>
</feature>
<proteinExistence type="inferred from homology"/>
<feature type="compositionally biased region" description="Polar residues" evidence="8">
    <location>
        <begin position="1257"/>
        <end position="1271"/>
    </location>
</feature>
<evidence type="ECO:0000256" key="2">
    <source>
        <dbReference type="ARBA" id="ARBA00010147"/>
    </source>
</evidence>
<comment type="function">
    <text evidence="1">Acts as a defensive agent. Recognizes blood group fucosylated oligosaccharides including A, B, H and Lewis B-type antigens. Does not recognize Lewis A antigen and has low affinity for monovalent haptens.</text>
</comment>
<feature type="chain" id="PRO_5044838559" description="Fucolectin tachylectin-4 pentraxin-1 domain-containing protein" evidence="9">
    <location>
        <begin position="32"/>
        <end position="1296"/>
    </location>
</feature>
<dbReference type="GO" id="GO:0010185">
    <property type="term" value="P:regulation of cellular defense response"/>
    <property type="evidence" value="ECO:0007669"/>
    <property type="project" value="UniProtKB-ARBA"/>
</dbReference>
<feature type="region of interest" description="Disordered" evidence="8">
    <location>
        <begin position="767"/>
        <end position="786"/>
    </location>
</feature>
<evidence type="ECO:0000256" key="9">
    <source>
        <dbReference type="SAM" id="SignalP"/>
    </source>
</evidence>
<dbReference type="GO" id="GO:0001868">
    <property type="term" value="P:regulation of complement activation, lectin pathway"/>
    <property type="evidence" value="ECO:0007669"/>
    <property type="project" value="UniProtKB-ARBA"/>
</dbReference>
<feature type="compositionally biased region" description="Basic and acidic residues" evidence="8">
    <location>
        <begin position="1216"/>
        <end position="1229"/>
    </location>
</feature>
<keyword evidence="12" id="KW-1185">Reference proteome</keyword>
<keyword evidence="5" id="KW-0430">Lectin</keyword>
<feature type="region of interest" description="Disordered" evidence="8">
    <location>
        <begin position="512"/>
        <end position="545"/>
    </location>
</feature>
<dbReference type="PANTHER" id="PTHR45713:SF6">
    <property type="entry name" value="F5_8 TYPE C DOMAIN-CONTAINING PROTEIN"/>
    <property type="match status" value="1"/>
</dbReference>
<sequence length="1296" mass="138593">MPSFRPYSGGFVGPNIKSLILLLIRVAPIHAAGTCARTLKLQATTGKPIHVFEVRAISANVNKALNKVATQSSDLNANYIASRAVDGSTATFSHTASSDANAWWKVDMGDEYPIESANIVNRWCVNSLDPNDCLGRLSYANLSLIDANGMTVYSTPLGNTTSLNTIMVAIPGTSTTCLIQSPTLAPSKRFSCASVRKLKLQATTGKPIQIKEIEVLSSNVNKALNKIATQSSNYNQNTVASNAVDGSSATFSHTSTTDTSAWWEVDLGNDYPIESVNIVNRYCQSESDPSDCLGRISYATLSLIDAQGIVVYSTSLGNTTSKLNVIILPKCESGDPPTKAPSKITSQSPISMKPTSLSNSPTPPSTSRSCGDIQKIKLKSTTGKPIQMKEVEVLSSNVNKALNKNATQSSNYNQNTVASNAVDGSSATFSHTSTTDTSAWWMVDLIEDFPIESVNIVNRYCQIESDPSDCLGRISYATLSLIDAQGMVVYSTSLGNTTSKLNVIILPKCESGDPPTKAPSKITSQSPTSATPTMNPPTKVPTKSPTGSIVTFGALSNFDTYCVVPKSSVQGEYEECHGFEIELEGLSCSNVYYTFSYNRYGTPNKTDTATGGCIVTYASGYDDVGSQADYATSGCEHFGVSLGGGSGPTATKYRWLIAHPTEPKTLMTSTTRVGIPAVSWSVNAGAGAGGGNVIAAAIAAEPQDDDVHCACAKWGEPKWVKVFVTEIEYECDLDHLLTDSDEVPQSKNETEMEWVLLQARPTCDGECNPKGLNETENELESSKEAGDGTKSIIRRYEFYEYTGEVNVEDNEAQPACEKDPESCDSVGNYLGAQMAAVVIGLGDSLNIATQSPVMTGREGVAYILMLTAVGGTPPYIWSLNSGTLFNGLDLSSDGFITGTPTESGDRTLEIKVVDADDTPVLKFLNLTIVSLESPSQPPMTTSPTTNPTKKPTLKPTLKPTKKPTKKPTMTPTTKSTLTPTLKTTSVNATSLSPTRNPTMTPTMNPPTKVPTKSPTGSIVTFGALSNFDTYCVVPKSSVQGEYEECHGFEIELEGLSCSNVYYTFSYNRYGTPNKTDTATGGCIVTYASGYDDVGSQADYATSGCIPAVSWSVNAGAGAGGGNVIAAAIAAEPQDDDVHCACAKWGEPKWVKVFVTEIEYECDLDHLLTDSDEVPQSKNETEMEWVLLQARPTCDGECNPKYTGEVNVEDNEAQPACEKDPELHPTESGDRTLEIKVVDADDTPVLKFLNLTIVSLGSPTKTPSKSYSQSPTFFDPTLMPTLNPTLSDDDDDDDDDN</sequence>
<feature type="region of interest" description="Disordered" evidence="8">
    <location>
        <begin position="932"/>
        <end position="1014"/>
    </location>
</feature>
<feature type="region of interest" description="Disordered" evidence="8">
    <location>
        <begin position="1210"/>
        <end position="1229"/>
    </location>
</feature>
<dbReference type="InterPro" id="IPR013783">
    <property type="entry name" value="Ig-like_fold"/>
</dbReference>
<reference evidence="11 12" key="1">
    <citation type="journal article" date="2020" name="G3 (Bethesda)">
        <title>Improved Reference Genome for Cyclotella cryptica CCMP332, a Model for Cell Wall Morphogenesis, Salinity Adaptation, and Lipid Production in Diatoms (Bacillariophyta).</title>
        <authorList>
            <person name="Roberts W.R."/>
            <person name="Downey K.M."/>
            <person name="Ruck E.C."/>
            <person name="Traller J.C."/>
            <person name="Alverson A.J."/>
        </authorList>
    </citation>
    <scope>NUCLEOTIDE SEQUENCE [LARGE SCALE GENOMIC DNA]</scope>
    <source>
        <strain evidence="11 12">CCMP332</strain>
    </source>
</reference>
<dbReference type="InterPro" id="IPR006585">
    <property type="entry name" value="FTP1"/>
</dbReference>
<feature type="region of interest" description="Disordered" evidence="8">
    <location>
        <begin position="1257"/>
        <end position="1296"/>
    </location>
</feature>
<name>A0ABD3QLZ3_9STRA</name>
<evidence type="ECO:0000259" key="10">
    <source>
        <dbReference type="SMART" id="SM00607"/>
    </source>
</evidence>
<comment type="subunit">
    <text evidence="3">Homotrimer.</text>
</comment>
<dbReference type="PANTHER" id="PTHR45713">
    <property type="entry name" value="FTP DOMAIN-CONTAINING PROTEIN"/>
    <property type="match status" value="1"/>
</dbReference>
<feature type="compositionally biased region" description="Low complexity" evidence="8">
    <location>
        <begin position="938"/>
        <end position="958"/>
    </location>
</feature>
<feature type="compositionally biased region" description="Low complexity" evidence="8">
    <location>
        <begin position="354"/>
        <end position="369"/>
    </location>
</feature>
<evidence type="ECO:0000313" key="11">
    <source>
        <dbReference type="EMBL" id="KAL3801408.1"/>
    </source>
</evidence>
<feature type="region of interest" description="Disordered" evidence="8">
    <location>
        <begin position="331"/>
        <end position="371"/>
    </location>
</feature>
<evidence type="ECO:0000256" key="3">
    <source>
        <dbReference type="ARBA" id="ARBA00011233"/>
    </source>
</evidence>
<feature type="compositionally biased region" description="Acidic residues" evidence="8">
    <location>
        <begin position="1286"/>
        <end position="1296"/>
    </location>
</feature>
<keyword evidence="7" id="KW-1015">Disulfide bond</keyword>